<name>A0A411YJP8_9ACTN</name>
<dbReference type="Proteomes" id="UP000291469">
    <property type="component" value="Chromosome"/>
</dbReference>
<dbReference type="InterPro" id="IPR050740">
    <property type="entry name" value="Aldehyde_DH_Superfamily"/>
</dbReference>
<feature type="domain" description="Aldehyde dehydrogenase" evidence="2">
    <location>
        <begin position="20"/>
        <end position="473"/>
    </location>
</feature>
<dbReference type="KEGG" id="erz:ER308_18825"/>
<keyword evidence="4" id="KW-1185">Reference proteome</keyword>
<reference evidence="3 4" key="1">
    <citation type="submission" date="2019-01" db="EMBL/GenBank/DDBJ databases">
        <title>Egibacter rhizosphaerae EGI 80759T.</title>
        <authorList>
            <person name="Chen D.-D."/>
            <person name="Tian Y."/>
            <person name="Jiao J.-Y."/>
            <person name="Zhang X.-T."/>
            <person name="Zhang Y.-G."/>
            <person name="Zhang Y."/>
            <person name="Xiao M."/>
            <person name="Shu W.-S."/>
            <person name="Li W.-J."/>
        </authorList>
    </citation>
    <scope>NUCLEOTIDE SEQUENCE [LARGE SCALE GENOMIC DNA]</scope>
    <source>
        <strain evidence="3 4">EGI 80759</strain>
    </source>
</reference>
<dbReference type="InterPro" id="IPR016161">
    <property type="entry name" value="Ald_DH/histidinol_DH"/>
</dbReference>
<dbReference type="AlphaFoldDB" id="A0A411YJP8"/>
<dbReference type="InterPro" id="IPR044151">
    <property type="entry name" value="ALDH_KGSADH"/>
</dbReference>
<proteinExistence type="predicted"/>
<dbReference type="InterPro" id="IPR016163">
    <property type="entry name" value="Ald_DH_C"/>
</dbReference>
<dbReference type="EMBL" id="CP036402">
    <property type="protein sequence ID" value="QBI21418.1"/>
    <property type="molecule type" value="Genomic_DNA"/>
</dbReference>
<dbReference type="RefSeq" id="WP_131156410.1">
    <property type="nucleotide sequence ID" value="NZ_CP036402.1"/>
</dbReference>
<sequence length="546" mass="56117">MTPPHDTETLVGGQLIAGEWIRPDGGDVQAIDPRTGEPVLPVFAEATTVEVDSAAGAAGSAAPALARWDGHRIAGLLRAIAAQLEERDEPIVARADLETALGLGRLRNELARTTAQFRMFADLVETGAHYEAIIDGPDPATTPPRPDLRRLLLPLGPVAVFGASNFPLAFSVPGGDTASALAAGCPVVAKAHPAHPGTSELCAAAIADAMRDAGAPAGTFSLVQGAGPEVGTMLVGHEAVAAVGFTGSLSAGRALHDVAASRPAPIPVYAEMGSLNPVFVTAAALAERGEEVASAFAGSMTLGTGQFCTKPGVVFVPDDEQGQAFAEAVVARLAAHDPGPLLTPRIRDSLATQLDETLQLPGVETLVEGQLPGGQAPIAGPTLLRTDFDTFLATSALAREHFGPVGLLVRVGSSRLVEAAGHMDGSLTATVHGTEGEASRLEALFEELTRRAGRVIWNGFPTGVAVTAAQHHGGPYPATTAPGHTSVGTTAVRRFQRPVAYQGTPESLLPAALRDDNPLGIPRTVDGVLTRESVESVRPFTGKGSS</sequence>
<dbReference type="PANTHER" id="PTHR43353:SF3">
    <property type="entry name" value="ALDEHYDE DEHYDROGENASE-RELATED"/>
    <property type="match status" value="1"/>
</dbReference>
<dbReference type="Gene3D" id="3.40.309.10">
    <property type="entry name" value="Aldehyde Dehydrogenase, Chain A, domain 2"/>
    <property type="match status" value="1"/>
</dbReference>
<dbReference type="CDD" id="cd07129">
    <property type="entry name" value="ALDH_KGSADH"/>
    <property type="match status" value="1"/>
</dbReference>
<dbReference type="SUPFAM" id="SSF53720">
    <property type="entry name" value="ALDH-like"/>
    <property type="match status" value="1"/>
</dbReference>
<evidence type="ECO:0000313" key="4">
    <source>
        <dbReference type="Proteomes" id="UP000291469"/>
    </source>
</evidence>
<dbReference type="PANTHER" id="PTHR43353">
    <property type="entry name" value="SUCCINATE-SEMIALDEHYDE DEHYDROGENASE, MITOCHONDRIAL"/>
    <property type="match status" value="1"/>
</dbReference>
<dbReference type="Gene3D" id="3.40.605.10">
    <property type="entry name" value="Aldehyde Dehydrogenase, Chain A, domain 1"/>
    <property type="match status" value="1"/>
</dbReference>
<keyword evidence="1" id="KW-0560">Oxidoreductase</keyword>
<organism evidence="3 4">
    <name type="scientific">Egibacter rhizosphaerae</name>
    <dbReference type="NCBI Taxonomy" id="1670831"/>
    <lineage>
        <taxon>Bacteria</taxon>
        <taxon>Bacillati</taxon>
        <taxon>Actinomycetota</taxon>
        <taxon>Nitriliruptoria</taxon>
        <taxon>Egibacterales</taxon>
        <taxon>Egibacteraceae</taxon>
        <taxon>Egibacter</taxon>
    </lineage>
</organism>
<gene>
    <name evidence="3" type="ORF">ER308_18825</name>
</gene>
<evidence type="ECO:0000259" key="2">
    <source>
        <dbReference type="Pfam" id="PF00171"/>
    </source>
</evidence>
<dbReference type="Pfam" id="PF00171">
    <property type="entry name" value="Aldedh"/>
    <property type="match status" value="1"/>
</dbReference>
<dbReference type="InterPro" id="IPR016162">
    <property type="entry name" value="Ald_DH_N"/>
</dbReference>
<protein>
    <submittedName>
        <fullName evidence="3">Aldehyde dehydrogenase (NADP(+))</fullName>
    </submittedName>
</protein>
<dbReference type="InterPro" id="IPR015590">
    <property type="entry name" value="Aldehyde_DH_dom"/>
</dbReference>
<evidence type="ECO:0000313" key="3">
    <source>
        <dbReference type="EMBL" id="QBI21418.1"/>
    </source>
</evidence>
<dbReference type="OrthoDB" id="9770537at2"/>
<dbReference type="GO" id="GO:0016620">
    <property type="term" value="F:oxidoreductase activity, acting on the aldehyde or oxo group of donors, NAD or NADP as acceptor"/>
    <property type="evidence" value="ECO:0007669"/>
    <property type="project" value="InterPro"/>
</dbReference>
<evidence type="ECO:0000256" key="1">
    <source>
        <dbReference type="ARBA" id="ARBA00023002"/>
    </source>
</evidence>
<accession>A0A411YJP8</accession>